<gene>
    <name evidence="1" type="ORF">SPIRO4BDMA_40610</name>
</gene>
<evidence type="ECO:0000313" key="1">
    <source>
        <dbReference type="EMBL" id="SLM18038.1"/>
    </source>
</evidence>
<name>A0A3P3XP26_9SPIR</name>
<protein>
    <submittedName>
        <fullName evidence="1">Uncharacterized protein</fullName>
    </submittedName>
</protein>
<accession>A0A3P3XP26</accession>
<proteinExistence type="predicted"/>
<dbReference type="AlphaFoldDB" id="A0A3P3XP26"/>
<sequence length="404" mass="45986">MRKFLLCLSIFISMVQVPSYTQSTDTVDAFTTEEFVLNDRHFSVNVDHFNTCLLVMLSYYYPEQFSLTDTEVKSLIDGYVRGKDVGHRFVFNTNQKAALGAMLDPYTLESTTVNRVLKFSFSKASNMVGLTIDLRQEGFEIPPDAYASISLFYDENSDAVHRFERDVISIVKRRISPLVEFLDKEKQYNFLPHKPLSLYVTFANNIQSLHGMANDYAQNAVMAYSLASEHDDAVLFFHELAHLWASVNEVKANIISEVEKSDKKEKYEEILKDCAGKIVQDDELLSKGSIQSESIVDIVNSIYDASLLGFNEFWAITASKYLFPLYSPAFSESACRFPAGLSGDKITWEHARDLFDWISATNYLDVVRLTADPQKVIYREFVLFVLCIGHGLDYALEKSGEFVQ</sequence>
<organism evidence="1">
    <name type="scientific">uncultured spirochete</name>
    <dbReference type="NCBI Taxonomy" id="156406"/>
    <lineage>
        <taxon>Bacteria</taxon>
        <taxon>Pseudomonadati</taxon>
        <taxon>Spirochaetota</taxon>
        <taxon>Spirochaetia</taxon>
        <taxon>Spirochaetales</taxon>
        <taxon>environmental samples</taxon>
    </lineage>
</organism>
<reference evidence="1" key="1">
    <citation type="submission" date="2017-02" db="EMBL/GenBank/DDBJ databases">
        <authorList>
            <person name="Regsiter A."/>
            <person name="William W."/>
        </authorList>
    </citation>
    <scope>NUCLEOTIDE SEQUENCE</scope>
    <source>
        <strain evidence="1">BdmA 4</strain>
    </source>
</reference>
<dbReference type="EMBL" id="FWDO01000004">
    <property type="protein sequence ID" value="SLM18038.1"/>
    <property type="molecule type" value="Genomic_DNA"/>
</dbReference>